<protein>
    <submittedName>
        <fullName evidence="1">Uncharacterized protein</fullName>
    </submittedName>
</protein>
<dbReference type="RefSeq" id="WP_183312354.1">
    <property type="nucleotide sequence ID" value="NZ_JACIEW010000009.1"/>
</dbReference>
<sequence length="82" mass="9358">MMLEMGLIVGGAAILGGALYLRRTMPWPFKYEEKNYRRMPDGTFQNANKQVVVDAALIPRLRKAYESAKYGEKDMSDWPDAD</sequence>
<dbReference type="AlphaFoldDB" id="A0A7W6IPP7"/>
<dbReference type="Proteomes" id="UP000547011">
    <property type="component" value="Unassembled WGS sequence"/>
</dbReference>
<evidence type="ECO:0000313" key="2">
    <source>
        <dbReference type="Proteomes" id="UP000547011"/>
    </source>
</evidence>
<reference evidence="1 2" key="1">
    <citation type="submission" date="2020-08" db="EMBL/GenBank/DDBJ databases">
        <title>Genomic Encyclopedia of Type Strains, Phase IV (KMG-IV): sequencing the most valuable type-strain genomes for metagenomic binning, comparative biology and taxonomic classification.</title>
        <authorList>
            <person name="Goeker M."/>
        </authorList>
    </citation>
    <scope>NUCLEOTIDE SEQUENCE [LARGE SCALE GENOMIC DNA]</scope>
    <source>
        <strain evidence="1 2">DSM 23447</strain>
    </source>
</reference>
<evidence type="ECO:0000313" key="1">
    <source>
        <dbReference type="EMBL" id="MBB4053570.1"/>
    </source>
</evidence>
<gene>
    <name evidence="1" type="ORF">GGR20_003232</name>
</gene>
<keyword evidence="2" id="KW-1185">Reference proteome</keyword>
<organism evidence="1 2">
    <name type="scientific">Devosia subaequoris</name>
    <dbReference type="NCBI Taxonomy" id="395930"/>
    <lineage>
        <taxon>Bacteria</taxon>
        <taxon>Pseudomonadati</taxon>
        <taxon>Pseudomonadota</taxon>
        <taxon>Alphaproteobacteria</taxon>
        <taxon>Hyphomicrobiales</taxon>
        <taxon>Devosiaceae</taxon>
        <taxon>Devosia</taxon>
    </lineage>
</organism>
<name>A0A7W6IPP7_9HYPH</name>
<proteinExistence type="predicted"/>
<comment type="caution">
    <text evidence="1">The sequence shown here is derived from an EMBL/GenBank/DDBJ whole genome shotgun (WGS) entry which is preliminary data.</text>
</comment>
<dbReference type="EMBL" id="JACIEW010000009">
    <property type="protein sequence ID" value="MBB4053570.1"/>
    <property type="molecule type" value="Genomic_DNA"/>
</dbReference>
<accession>A0A7W6IPP7</accession>